<proteinExistence type="predicted"/>
<accession>A0A8W8MFI7</accession>
<feature type="domain" description="Apple" evidence="2">
    <location>
        <begin position="487"/>
        <end position="568"/>
    </location>
</feature>
<evidence type="ECO:0000259" key="2">
    <source>
        <dbReference type="PROSITE" id="PS50948"/>
    </source>
</evidence>
<dbReference type="InterPro" id="IPR003609">
    <property type="entry name" value="Pan_app"/>
</dbReference>
<dbReference type="SUPFAM" id="SSF49785">
    <property type="entry name" value="Galactose-binding domain-like"/>
    <property type="match status" value="1"/>
</dbReference>
<dbReference type="Pfam" id="PF22633">
    <property type="entry name" value="F5_F8_type_C_2"/>
    <property type="match status" value="1"/>
</dbReference>
<protein>
    <recommendedName>
        <fullName evidence="2">Apple domain-containing protein</fullName>
    </recommendedName>
</protein>
<feature type="region of interest" description="Disordered" evidence="1">
    <location>
        <begin position="151"/>
        <end position="180"/>
    </location>
</feature>
<feature type="compositionally biased region" description="Polar residues" evidence="1">
    <location>
        <begin position="245"/>
        <end position="274"/>
    </location>
</feature>
<dbReference type="AlphaFoldDB" id="A0A8W8MFI7"/>
<sequence>MNNTLENAFADLGLRDSDNDDMITPVGPIGRASRKHSYDPYGRLSDGEAVHYDTPQPSGRAHMFEDPDSDREGYLSFGSGTEFLSSHKRGVGVAHNDRGVGQAALQGSHTLYSGVSQGSVVTCSSPVKDHDFAQPSDNFCDRILHDSYVSPIPGRPSTVQSDSATPESKSHSVITPQTLPSASDVLQSNTLVVDSQPTQGQQLHFSPPAGPAPQPSGSRHANPRGASLGTMHPDQGDAHVAPRSAQLSDLQAHGSATQTPTTQGHNVAVSSGGTPSAAHLYQTHVHLGNAQTTHYPYAPGCQPVVSQDGTPLCLFIPKASNFGYPAPVVLPQPYYFREEGGGRVAEVQSHLYEPRETQVHFKTPSPYAPQQPNGHTPRDLSPDLPFSVGQRPSSAVWPHLPSFSFSTPTPRAQQQPAEHTLAQFTSGGPCRHTSRSHGWDTPTPRKSARYDAGRSLGSNPPVSAHHLATLNHRPLYPPCPPVHHLTCSSLNPGFSQLQHGHRLDRKLIQSFTEVSFLDCVTECIVTPRCKSVNYFKGANFCEISYENKTTAETKYVDNAGWVYSEKEHWPKDMAGACLNSNCKVNEKCTHKRYSENAFFKCVLSATSNLALNKPATQSSTFTGPENILNFSANLAVDGNNGTDFAVDKCSCTEGGDTNPWWLVDLQAVYFITSVRIFNRGMDKWGLETQFGIVDIE</sequence>
<dbReference type="Pfam" id="PF00024">
    <property type="entry name" value="PAN_1"/>
    <property type="match status" value="1"/>
</dbReference>
<feature type="compositionally biased region" description="Polar residues" evidence="1">
    <location>
        <begin position="195"/>
        <end position="204"/>
    </location>
</feature>
<feature type="region of interest" description="Disordered" evidence="1">
    <location>
        <begin position="357"/>
        <end position="382"/>
    </location>
</feature>
<evidence type="ECO:0000313" key="3">
    <source>
        <dbReference type="EnsemblMetazoa" id="G33680.1:cds"/>
    </source>
</evidence>
<dbReference type="PROSITE" id="PS50948">
    <property type="entry name" value="PAN"/>
    <property type="match status" value="1"/>
</dbReference>
<dbReference type="PANTHER" id="PTHR45713:SF6">
    <property type="entry name" value="F5_8 TYPE C DOMAIN-CONTAINING PROTEIN"/>
    <property type="match status" value="1"/>
</dbReference>
<keyword evidence="4" id="KW-1185">Reference proteome</keyword>
<dbReference type="Proteomes" id="UP000005408">
    <property type="component" value="Unassembled WGS sequence"/>
</dbReference>
<reference evidence="3" key="1">
    <citation type="submission" date="2022-08" db="UniProtKB">
        <authorList>
            <consortium name="EnsemblMetazoa"/>
        </authorList>
    </citation>
    <scope>IDENTIFICATION</scope>
    <source>
        <strain evidence="3">05x7-T-G4-1.051#20</strain>
    </source>
</reference>
<dbReference type="PANTHER" id="PTHR45713">
    <property type="entry name" value="FTP DOMAIN-CONTAINING PROTEIN"/>
    <property type="match status" value="1"/>
</dbReference>
<dbReference type="EnsemblMetazoa" id="G33680.1">
    <property type="protein sequence ID" value="G33680.1:cds"/>
    <property type="gene ID" value="G33680"/>
</dbReference>
<organism evidence="3 4">
    <name type="scientific">Magallana gigas</name>
    <name type="common">Pacific oyster</name>
    <name type="synonym">Crassostrea gigas</name>
    <dbReference type="NCBI Taxonomy" id="29159"/>
    <lineage>
        <taxon>Eukaryota</taxon>
        <taxon>Metazoa</taxon>
        <taxon>Spiralia</taxon>
        <taxon>Lophotrochozoa</taxon>
        <taxon>Mollusca</taxon>
        <taxon>Bivalvia</taxon>
        <taxon>Autobranchia</taxon>
        <taxon>Pteriomorphia</taxon>
        <taxon>Ostreida</taxon>
        <taxon>Ostreoidea</taxon>
        <taxon>Ostreidae</taxon>
        <taxon>Magallana</taxon>
    </lineage>
</organism>
<dbReference type="InterPro" id="IPR008979">
    <property type="entry name" value="Galactose-bd-like_sf"/>
</dbReference>
<feature type="region of interest" description="Disordered" evidence="1">
    <location>
        <begin position="424"/>
        <end position="447"/>
    </location>
</feature>
<feature type="compositionally biased region" description="Polar residues" evidence="1">
    <location>
        <begin position="157"/>
        <end position="180"/>
    </location>
</feature>
<dbReference type="SUPFAM" id="SSF57414">
    <property type="entry name" value="Hairpin loop containing domain-like"/>
    <property type="match status" value="1"/>
</dbReference>
<evidence type="ECO:0000256" key="1">
    <source>
        <dbReference type="SAM" id="MobiDB-lite"/>
    </source>
</evidence>
<dbReference type="InterPro" id="IPR051941">
    <property type="entry name" value="BG_Antigen-Binding_Lectin"/>
</dbReference>
<dbReference type="Gene3D" id="2.60.120.260">
    <property type="entry name" value="Galactose-binding domain-like"/>
    <property type="match status" value="1"/>
</dbReference>
<name>A0A8W8MFI7_MAGGI</name>
<feature type="region of interest" description="Disordered" evidence="1">
    <location>
        <begin position="195"/>
        <end position="275"/>
    </location>
</feature>
<evidence type="ECO:0000313" key="4">
    <source>
        <dbReference type="Proteomes" id="UP000005408"/>
    </source>
</evidence>